<accession>A0A0M0LC19</accession>
<dbReference type="RefSeq" id="WP_053400122.1">
    <property type="nucleotide sequence ID" value="NZ_LILC01000004.1"/>
</dbReference>
<evidence type="ECO:0000313" key="9">
    <source>
        <dbReference type="EMBL" id="KOO48561.1"/>
    </source>
</evidence>
<gene>
    <name evidence="9" type="ORF">AMD01_03995</name>
</gene>
<dbReference type="STRING" id="284581.AMD01_03995"/>
<keyword evidence="4 7" id="KW-1133">Transmembrane helix</keyword>
<dbReference type="Gene3D" id="1.20.1250.20">
    <property type="entry name" value="MFS general substrate transporter like domains"/>
    <property type="match status" value="1"/>
</dbReference>
<evidence type="ECO:0000259" key="8">
    <source>
        <dbReference type="PROSITE" id="PS50850"/>
    </source>
</evidence>
<evidence type="ECO:0000256" key="2">
    <source>
        <dbReference type="ARBA" id="ARBA00022448"/>
    </source>
</evidence>
<comment type="caution">
    <text evidence="9">The sequence shown here is derived from an EMBL/GenBank/DDBJ whole genome shotgun (WGS) entry which is preliminary data.</text>
</comment>
<keyword evidence="2" id="KW-0813">Transport</keyword>
<dbReference type="InterPro" id="IPR020846">
    <property type="entry name" value="MFS_dom"/>
</dbReference>
<feature type="compositionally biased region" description="Polar residues" evidence="6">
    <location>
        <begin position="503"/>
        <end position="520"/>
    </location>
</feature>
<feature type="transmembrane region" description="Helical" evidence="7">
    <location>
        <begin position="228"/>
        <end position="247"/>
    </location>
</feature>
<dbReference type="OrthoDB" id="2370008at2"/>
<dbReference type="SUPFAM" id="SSF103473">
    <property type="entry name" value="MFS general substrate transporter"/>
    <property type="match status" value="2"/>
</dbReference>
<evidence type="ECO:0000256" key="3">
    <source>
        <dbReference type="ARBA" id="ARBA00022692"/>
    </source>
</evidence>
<dbReference type="PANTHER" id="PTHR23501:SF191">
    <property type="entry name" value="VACUOLAR BASIC AMINO ACID TRANSPORTER 4"/>
    <property type="match status" value="1"/>
</dbReference>
<name>A0A0M0LC19_9BACI</name>
<dbReference type="GO" id="GO:0005886">
    <property type="term" value="C:plasma membrane"/>
    <property type="evidence" value="ECO:0007669"/>
    <property type="project" value="UniProtKB-SubCell"/>
</dbReference>
<evidence type="ECO:0000256" key="7">
    <source>
        <dbReference type="SAM" id="Phobius"/>
    </source>
</evidence>
<feature type="transmembrane region" description="Helical" evidence="7">
    <location>
        <begin position="195"/>
        <end position="216"/>
    </location>
</feature>
<feature type="domain" description="Major facilitator superfamily (MFS) profile" evidence="8">
    <location>
        <begin position="1"/>
        <end position="480"/>
    </location>
</feature>
<feature type="transmembrane region" description="Helical" evidence="7">
    <location>
        <begin position="356"/>
        <end position="383"/>
    </location>
</feature>
<evidence type="ECO:0000256" key="5">
    <source>
        <dbReference type="ARBA" id="ARBA00023136"/>
    </source>
</evidence>
<reference evidence="10" key="1">
    <citation type="submission" date="2015-08" db="EMBL/GenBank/DDBJ databases">
        <title>Fjat-14210 dsm16467.</title>
        <authorList>
            <person name="Liu B."/>
            <person name="Wang J."/>
            <person name="Zhu Y."/>
            <person name="Liu G."/>
            <person name="Chen Q."/>
            <person name="Chen Z."/>
            <person name="Lan J."/>
            <person name="Che J."/>
            <person name="Ge C."/>
            <person name="Shi H."/>
            <person name="Pan Z."/>
            <person name="Liu X."/>
        </authorList>
    </citation>
    <scope>NUCLEOTIDE SEQUENCE [LARGE SCALE GENOMIC DNA]</scope>
    <source>
        <strain evidence="10">DSM 16467</strain>
    </source>
</reference>
<feature type="transmembrane region" description="Helical" evidence="7">
    <location>
        <begin position="132"/>
        <end position="151"/>
    </location>
</feature>
<keyword evidence="5 7" id="KW-0472">Membrane</keyword>
<dbReference type="PANTHER" id="PTHR23501">
    <property type="entry name" value="MAJOR FACILITATOR SUPERFAMILY"/>
    <property type="match status" value="1"/>
</dbReference>
<feature type="transmembrane region" description="Helical" evidence="7">
    <location>
        <begin position="331"/>
        <end position="350"/>
    </location>
</feature>
<evidence type="ECO:0000256" key="6">
    <source>
        <dbReference type="SAM" id="MobiDB-lite"/>
    </source>
</evidence>
<comment type="subcellular location">
    <subcellularLocation>
        <location evidence="1">Cell membrane</location>
        <topology evidence="1">Multi-pass membrane protein</topology>
    </subcellularLocation>
</comment>
<evidence type="ECO:0000313" key="10">
    <source>
        <dbReference type="Proteomes" id="UP000037558"/>
    </source>
</evidence>
<dbReference type="PATRIC" id="fig|284581.3.peg.1585"/>
<feature type="transmembrane region" description="Helical" evidence="7">
    <location>
        <begin position="104"/>
        <end position="125"/>
    </location>
</feature>
<organism evidence="9 10">
    <name type="scientific">Priestia koreensis</name>
    <dbReference type="NCBI Taxonomy" id="284581"/>
    <lineage>
        <taxon>Bacteria</taxon>
        <taxon>Bacillati</taxon>
        <taxon>Bacillota</taxon>
        <taxon>Bacilli</taxon>
        <taxon>Bacillales</taxon>
        <taxon>Bacillaceae</taxon>
        <taxon>Priestia</taxon>
    </lineage>
</organism>
<feature type="transmembrane region" description="Helical" evidence="7">
    <location>
        <begin position="75"/>
        <end position="92"/>
    </location>
</feature>
<feature type="transmembrane region" description="Helical" evidence="7">
    <location>
        <begin position="267"/>
        <end position="291"/>
    </location>
</feature>
<dbReference type="GO" id="GO:0022857">
    <property type="term" value="F:transmembrane transporter activity"/>
    <property type="evidence" value="ECO:0007669"/>
    <property type="project" value="InterPro"/>
</dbReference>
<dbReference type="AlphaFoldDB" id="A0A0M0LC19"/>
<evidence type="ECO:0000256" key="4">
    <source>
        <dbReference type="ARBA" id="ARBA00022989"/>
    </source>
</evidence>
<sequence>MKIEKHWGISLLAVLAIGPGLMLNTALNSIREILQRSFDNQSYTSITPVLIGVMSFAFCIPFGPILRHKIGERRTYVLSMCLFVIGALISMISNSFLTMGIGRVLQGVGTGLTLMMMIPMLVLSFPIHKRNLALLVLIGGFYGSGVTGVFLGMLVNSYGHWKWLFYLALILSLLGIGFSYKFLSNDHAKPHEKNPLPFDIVGLTFMFIFTGFITFTLLNLQKSGWNSAYVWVGIVGSILFLYLLFIAELHSKNPLISFGLIVSPKPFLAILIAIVGNISMILTLLSLQGLLKSESLFDRGQISLIYIGLFAGIIIAAILSTLLYDKVGPGVLGIIGAIIIMVVNIQWMYLDGDAPAILFVISFIASTAGVGFTVAAGLMGAALGGPLPSLIPRMVTVQFLRVISSAIIPLSVSIIFRKVYEDHLTQASIEVKVASKEHFIQSLHIKSEMMTSHTFSGFSCLCGLLVLVLSIFMFLTGKGHKLAHKPHHKEQHKEKQSEEKIQVETSASVSPPQCVSNKSFPNPVIGDSEFRKALKAFSQANYAPKEMLHMGDQEFRNALKKMKDIGK</sequence>
<dbReference type="PROSITE" id="PS50850">
    <property type="entry name" value="MFS"/>
    <property type="match status" value="1"/>
</dbReference>
<feature type="transmembrane region" description="Helical" evidence="7">
    <location>
        <begin position="42"/>
        <end position="63"/>
    </location>
</feature>
<dbReference type="InterPro" id="IPR011701">
    <property type="entry name" value="MFS"/>
</dbReference>
<feature type="transmembrane region" description="Helical" evidence="7">
    <location>
        <begin position="163"/>
        <end position="183"/>
    </location>
</feature>
<dbReference type="InterPro" id="IPR036259">
    <property type="entry name" value="MFS_trans_sf"/>
</dbReference>
<evidence type="ECO:0000256" key="1">
    <source>
        <dbReference type="ARBA" id="ARBA00004651"/>
    </source>
</evidence>
<dbReference type="Proteomes" id="UP000037558">
    <property type="component" value="Unassembled WGS sequence"/>
</dbReference>
<keyword evidence="3 7" id="KW-0812">Transmembrane</keyword>
<feature type="compositionally biased region" description="Basic and acidic residues" evidence="6">
    <location>
        <begin position="491"/>
        <end position="502"/>
    </location>
</feature>
<feature type="transmembrane region" description="Helical" evidence="7">
    <location>
        <begin position="303"/>
        <end position="324"/>
    </location>
</feature>
<feature type="region of interest" description="Disordered" evidence="6">
    <location>
        <begin position="483"/>
        <end position="520"/>
    </location>
</feature>
<keyword evidence="10" id="KW-1185">Reference proteome</keyword>
<proteinExistence type="predicted"/>
<dbReference type="EMBL" id="LILC01000004">
    <property type="protein sequence ID" value="KOO48561.1"/>
    <property type="molecule type" value="Genomic_DNA"/>
</dbReference>
<dbReference type="Pfam" id="PF07690">
    <property type="entry name" value="MFS_1"/>
    <property type="match status" value="1"/>
</dbReference>
<protein>
    <submittedName>
        <fullName evidence="9">MFS transporter</fullName>
    </submittedName>
</protein>
<feature type="transmembrane region" description="Helical" evidence="7">
    <location>
        <begin position="7"/>
        <end position="30"/>
    </location>
</feature>
<feature type="transmembrane region" description="Helical" evidence="7">
    <location>
        <begin position="395"/>
        <end position="416"/>
    </location>
</feature>
<feature type="transmembrane region" description="Helical" evidence="7">
    <location>
        <begin position="455"/>
        <end position="475"/>
    </location>
</feature>